<keyword evidence="2" id="KW-1185">Reference proteome</keyword>
<organism evidence="1 2">
    <name type="scientific">Avena sativa</name>
    <name type="common">Oat</name>
    <dbReference type="NCBI Taxonomy" id="4498"/>
    <lineage>
        <taxon>Eukaryota</taxon>
        <taxon>Viridiplantae</taxon>
        <taxon>Streptophyta</taxon>
        <taxon>Embryophyta</taxon>
        <taxon>Tracheophyta</taxon>
        <taxon>Spermatophyta</taxon>
        <taxon>Magnoliopsida</taxon>
        <taxon>Liliopsida</taxon>
        <taxon>Poales</taxon>
        <taxon>Poaceae</taxon>
        <taxon>BOP clade</taxon>
        <taxon>Pooideae</taxon>
        <taxon>Poodae</taxon>
        <taxon>Poeae</taxon>
        <taxon>Poeae Chloroplast Group 1 (Aveneae type)</taxon>
        <taxon>Aveninae</taxon>
        <taxon>Avena</taxon>
    </lineage>
</organism>
<protein>
    <submittedName>
        <fullName evidence="1">Uncharacterized protein</fullName>
    </submittedName>
</protein>
<evidence type="ECO:0000313" key="2">
    <source>
        <dbReference type="Proteomes" id="UP001732700"/>
    </source>
</evidence>
<sequence length="543" mass="62416">MKNNKGTRCSHNKATACREGEAAFDESGGDRLNKLPDDILLNILERVETLDALRTCLLSRRMLKLPPMLSQFDINIGSLVRYHKPHVKTFSQIVRYNIAVAGVTEKILHARNLEIPIRKLRVRFCLRRGECLSISKAVAHAMATQKVDKTEFVLLTEKTCLKCTPDDLLCFAKQFNSWFGDFPDVFAGLTRLCLRNLRFGELDIPNILSTCKRLEYLRLSYCDAGVCSVLQVEHAQLVELHIDYGEFESVQLNCLPKLQRMNYNYWGYQDPLIFGFVPQLSKLSLEKDGINSTSNLQLSQLLANVPWISNLHLDFKSEKVLGLPVYVSFLLCDAYNNTNLSEYFLALEGVNFLAVYTAINLLLLCQIWVLPECPKLLVPVLGKLQIVKLDNLREGCDIAWTMFILEAASSLKELSISVWDHWCEMQTNKDFRRENGYCEKANVEWQPSAVHFKHKNLVKLTIYGFQPEENFVRYVRRVMEIAVNMEEISLHDREVCEHCGNLDPSIKVCPSRYPRINEEKDMLRKEITKELRVASPAVIHFRS</sequence>
<proteinExistence type="predicted"/>
<reference evidence="1" key="1">
    <citation type="submission" date="2021-05" db="EMBL/GenBank/DDBJ databases">
        <authorList>
            <person name="Scholz U."/>
            <person name="Mascher M."/>
            <person name="Fiebig A."/>
        </authorList>
    </citation>
    <scope>NUCLEOTIDE SEQUENCE [LARGE SCALE GENOMIC DNA]</scope>
</reference>
<dbReference type="EnsemblPlants" id="AVESA.00010b.r2.5AG0812810.2">
    <property type="protein sequence ID" value="AVESA.00010b.r2.5AG0812810.2.CDS"/>
    <property type="gene ID" value="AVESA.00010b.r2.5AG0812810"/>
</dbReference>
<accession>A0ACD5XGK6</accession>
<evidence type="ECO:0000313" key="1">
    <source>
        <dbReference type="EnsemblPlants" id="AVESA.00010b.r2.5AG0812810.2.CDS"/>
    </source>
</evidence>
<reference evidence="1" key="2">
    <citation type="submission" date="2025-09" db="UniProtKB">
        <authorList>
            <consortium name="EnsemblPlants"/>
        </authorList>
    </citation>
    <scope>IDENTIFICATION</scope>
</reference>
<name>A0ACD5XGK6_AVESA</name>
<dbReference type="Proteomes" id="UP001732700">
    <property type="component" value="Chromosome 5A"/>
</dbReference>